<gene>
    <name evidence="3" type="ORF">EV700_0448</name>
</gene>
<protein>
    <submittedName>
        <fullName evidence="3">Type IV pilus assembly protein PilV</fullName>
    </submittedName>
</protein>
<dbReference type="InterPro" id="IPR054402">
    <property type="entry name" value="Tt1218-like_dom"/>
</dbReference>
<organism evidence="3 4">
    <name type="scientific">Fluviicoccus keumensis</name>
    <dbReference type="NCBI Taxonomy" id="1435465"/>
    <lineage>
        <taxon>Bacteria</taxon>
        <taxon>Pseudomonadati</taxon>
        <taxon>Pseudomonadota</taxon>
        <taxon>Gammaproteobacteria</taxon>
        <taxon>Moraxellales</taxon>
        <taxon>Moraxellaceae</taxon>
        <taxon>Fluviicoccus</taxon>
    </lineage>
</organism>
<dbReference type="InterPro" id="IPR013362">
    <property type="entry name" value="Pilus_4_PilV"/>
</dbReference>
<dbReference type="NCBIfam" id="TIGR02532">
    <property type="entry name" value="IV_pilin_GFxxxE"/>
    <property type="match status" value="1"/>
</dbReference>
<dbReference type="NCBIfam" id="TIGR02523">
    <property type="entry name" value="type_IV_pilV"/>
    <property type="match status" value="1"/>
</dbReference>
<accession>A0A4Q7ZC02</accession>
<feature type="transmembrane region" description="Helical" evidence="1">
    <location>
        <begin position="12"/>
        <end position="35"/>
    </location>
</feature>
<evidence type="ECO:0000256" key="1">
    <source>
        <dbReference type="SAM" id="Phobius"/>
    </source>
</evidence>
<sequence length="173" mass="18102">MNVSSSMTLQRGVGLIEVMVALLLLGIAVVGFAALQVRAVGSTHDAYFRTQGMAIAQEVAERLRANSNATFAINAVATYRAGSTGGVSDTQCITNTCTPTQMAQFDIANLNTLAASTLPNGRFAVVPCTNATNSCVLVSWNLTSPTVGNTTTDCMSTGGSYILNADCMMLEIY</sequence>
<dbReference type="Proteomes" id="UP000292423">
    <property type="component" value="Unassembled WGS sequence"/>
</dbReference>
<keyword evidence="1" id="KW-1133">Transmembrane helix</keyword>
<dbReference type="Pfam" id="PF22150">
    <property type="entry name" value="Tt1218-like"/>
    <property type="match status" value="1"/>
</dbReference>
<feature type="domain" description="Type IV pilin Tt1218-like" evidence="2">
    <location>
        <begin position="34"/>
        <end position="108"/>
    </location>
</feature>
<dbReference type="InterPro" id="IPR012902">
    <property type="entry name" value="N_methyl_site"/>
</dbReference>
<dbReference type="Pfam" id="PF07963">
    <property type="entry name" value="N_methyl"/>
    <property type="match status" value="1"/>
</dbReference>
<evidence type="ECO:0000313" key="3">
    <source>
        <dbReference type="EMBL" id="RZU47485.1"/>
    </source>
</evidence>
<dbReference type="OrthoDB" id="6658593at2"/>
<dbReference type="AlphaFoldDB" id="A0A4Q7ZC02"/>
<name>A0A4Q7ZC02_9GAMM</name>
<keyword evidence="4" id="KW-1185">Reference proteome</keyword>
<evidence type="ECO:0000313" key="4">
    <source>
        <dbReference type="Proteomes" id="UP000292423"/>
    </source>
</evidence>
<comment type="caution">
    <text evidence="3">The sequence shown here is derived from an EMBL/GenBank/DDBJ whole genome shotgun (WGS) entry which is preliminary data.</text>
</comment>
<dbReference type="EMBL" id="SHKX01000010">
    <property type="protein sequence ID" value="RZU47485.1"/>
    <property type="molecule type" value="Genomic_DNA"/>
</dbReference>
<reference evidence="3 4" key="1">
    <citation type="submission" date="2019-02" db="EMBL/GenBank/DDBJ databases">
        <title>Genomic Encyclopedia of Type Strains, Phase IV (KMG-IV): sequencing the most valuable type-strain genomes for metagenomic binning, comparative biology and taxonomic classification.</title>
        <authorList>
            <person name="Goeker M."/>
        </authorList>
    </citation>
    <scope>NUCLEOTIDE SEQUENCE [LARGE SCALE GENOMIC DNA]</scope>
    <source>
        <strain evidence="3 4">DSM 105135</strain>
    </source>
</reference>
<keyword evidence="1" id="KW-0472">Membrane</keyword>
<proteinExistence type="predicted"/>
<evidence type="ECO:0000259" key="2">
    <source>
        <dbReference type="Pfam" id="PF22150"/>
    </source>
</evidence>
<keyword evidence="1" id="KW-0812">Transmembrane</keyword>